<dbReference type="AlphaFoldDB" id="A0A0C3K769"/>
<organism evidence="2 3">
    <name type="scientific">Tulasnella calospora MUT 4182</name>
    <dbReference type="NCBI Taxonomy" id="1051891"/>
    <lineage>
        <taxon>Eukaryota</taxon>
        <taxon>Fungi</taxon>
        <taxon>Dikarya</taxon>
        <taxon>Basidiomycota</taxon>
        <taxon>Agaricomycotina</taxon>
        <taxon>Agaricomycetes</taxon>
        <taxon>Cantharellales</taxon>
        <taxon>Tulasnellaceae</taxon>
        <taxon>Tulasnella</taxon>
    </lineage>
</organism>
<reference evidence="3" key="2">
    <citation type="submission" date="2015-01" db="EMBL/GenBank/DDBJ databases">
        <title>Evolutionary Origins and Diversification of the Mycorrhizal Mutualists.</title>
        <authorList>
            <consortium name="DOE Joint Genome Institute"/>
            <consortium name="Mycorrhizal Genomics Consortium"/>
            <person name="Kohler A."/>
            <person name="Kuo A."/>
            <person name="Nagy L.G."/>
            <person name="Floudas D."/>
            <person name="Copeland A."/>
            <person name="Barry K.W."/>
            <person name="Cichocki N."/>
            <person name="Veneault-Fourrey C."/>
            <person name="LaButti K."/>
            <person name="Lindquist E.A."/>
            <person name="Lipzen A."/>
            <person name="Lundell T."/>
            <person name="Morin E."/>
            <person name="Murat C."/>
            <person name="Riley R."/>
            <person name="Ohm R."/>
            <person name="Sun H."/>
            <person name="Tunlid A."/>
            <person name="Henrissat B."/>
            <person name="Grigoriev I.V."/>
            <person name="Hibbett D.S."/>
            <person name="Martin F."/>
        </authorList>
    </citation>
    <scope>NUCLEOTIDE SEQUENCE [LARGE SCALE GENOMIC DNA]</scope>
    <source>
        <strain evidence="3">MUT 4182</strain>
    </source>
</reference>
<sequence>MVLGDTKAAAARIPRQENRANCRHRPRVLNSTKLSYIKPSPSPPLTTRTSPAVVPTRRGTILAWCNQSSGSHRQPEEAGFSRIPKQDRKATLTLRVLLPYLLPPPSSSSLSSTSPTEHLPSSAARCSSLPPAMDRPLKFY</sequence>
<keyword evidence="3" id="KW-1185">Reference proteome</keyword>
<gene>
    <name evidence="2" type="ORF">M407DRAFT_246804</name>
</gene>
<evidence type="ECO:0000313" key="3">
    <source>
        <dbReference type="Proteomes" id="UP000054248"/>
    </source>
</evidence>
<feature type="region of interest" description="Disordered" evidence="1">
    <location>
        <begin position="104"/>
        <end position="140"/>
    </location>
</feature>
<protein>
    <submittedName>
        <fullName evidence="2">Uncharacterized protein</fullName>
    </submittedName>
</protein>
<feature type="region of interest" description="Disordered" evidence="1">
    <location>
        <begin position="67"/>
        <end position="86"/>
    </location>
</feature>
<dbReference type="Proteomes" id="UP000054248">
    <property type="component" value="Unassembled WGS sequence"/>
</dbReference>
<dbReference type="EMBL" id="KN823409">
    <property type="protein sequence ID" value="KIO17248.1"/>
    <property type="molecule type" value="Genomic_DNA"/>
</dbReference>
<dbReference type="HOGENOM" id="CLU_1836600_0_0_1"/>
<evidence type="ECO:0000256" key="1">
    <source>
        <dbReference type="SAM" id="MobiDB-lite"/>
    </source>
</evidence>
<feature type="compositionally biased region" description="Low complexity" evidence="1">
    <location>
        <begin position="107"/>
        <end position="122"/>
    </location>
</feature>
<name>A0A0C3K769_9AGAM</name>
<proteinExistence type="predicted"/>
<reference evidence="2 3" key="1">
    <citation type="submission" date="2014-04" db="EMBL/GenBank/DDBJ databases">
        <authorList>
            <consortium name="DOE Joint Genome Institute"/>
            <person name="Kuo A."/>
            <person name="Girlanda M."/>
            <person name="Perotto S."/>
            <person name="Kohler A."/>
            <person name="Nagy L.G."/>
            <person name="Floudas D."/>
            <person name="Copeland A."/>
            <person name="Barry K.W."/>
            <person name="Cichocki N."/>
            <person name="Veneault-Fourrey C."/>
            <person name="LaButti K."/>
            <person name="Lindquist E.A."/>
            <person name="Lipzen A."/>
            <person name="Lundell T."/>
            <person name="Morin E."/>
            <person name="Murat C."/>
            <person name="Sun H."/>
            <person name="Tunlid A."/>
            <person name="Henrissat B."/>
            <person name="Grigoriev I.V."/>
            <person name="Hibbett D.S."/>
            <person name="Martin F."/>
            <person name="Nordberg H.P."/>
            <person name="Cantor M.N."/>
            <person name="Hua S.X."/>
        </authorList>
    </citation>
    <scope>NUCLEOTIDE SEQUENCE [LARGE SCALE GENOMIC DNA]</scope>
    <source>
        <strain evidence="2 3">MUT 4182</strain>
    </source>
</reference>
<accession>A0A0C3K769</accession>
<evidence type="ECO:0000313" key="2">
    <source>
        <dbReference type="EMBL" id="KIO17248.1"/>
    </source>
</evidence>